<evidence type="ECO:0000313" key="2">
    <source>
        <dbReference type="Proteomes" id="UP001344447"/>
    </source>
</evidence>
<comment type="caution">
    <text evidence="1">The sequence shown here is derived from an EMBL/GenBank/DDBJ whole genome shotgun (WGS) entry which is preliminary data.</text>
</comment>
<dbReference type="AlphaFoldDB" id="A0AAN7YZH0"/>
<reference evidence="1 2" key="1">
    <citation type="submission" date="2023-11" db="EMBL/GenBank/DDBJ databases">
        <title>Dfirmibasis_genome.</title>
        <authorList>
            <person name="Edelbroek B."/>
            <person name="Kjellin J."/>
            <person name="Jerlstrom-Hultqvist J."/>
            <person name="Soderbom F."/>
        </authorList>
    </citation>
    <scope>NUCLEOTIDE SEQUENCE [LARGE SCALE GENOMIC DNA]</scope>
    <source>
        <strain evidence="1 2">TNS-C-14</strain>
    </source>
</reference>
<sequence length="113" mass="13820">MEVEKTSQNESVEVETIDDLLKQYKVLLNQFKTIFPEIVEIKENISKSKYHPYKKNNHVEENEEKEEYQEYQEFEEYDEVPYTIEFQLIFNEIQDIQLELFDLFQINIEVLQC</sequence>
<organism evidence="1 2">
    <name type="scientific">Dictyostelium firmibasis</name>
    <dbReference type="NCBI Taxonomy" id="79012"/>
    <lineage>
        <taxon>Eukaryota</taxon>
        <taxon>Amoebozoa</taxon>
        <taxon>Evosea</taxon>
        <taxon>Eumycetozoa</taxon>
        <taxon>Dictyostelia</taxon>
        <taxon>Dictyosteliales</taxon>
        <taxon>Dictyosteliaceae</taxon>
        <taxon>Dictyostelium</taxon>
    </lineage>
</organism>
<keyword evidence="2" id="KW-1185">Reference proteome</keyword>
<dbReference type="EMBL" id="JAVFKY010000001">
    <property type="protein sequence ID" value="KAK5584076.1"/>
    <property type="molecule type" value="Genomic_DNA"/>
</dbReference>
<name>A0AAN7YZH0_9MYCE</name>
<protein>
    <submittedName>
        <fullName evidence="1">Uncharacterized protein</fullName>
    </submittedName>
</protein>
<proteinExistence type="predicted"/>
<evidence type="ECO:0000313" key="1">
    <source>
        <dbReference type="EMBL" id="KAK5584076.1"/>
    </source>
</evidence>
<accession>A0AAN7YZH0</accession>
<gene>
    <name evidence="1" type="ORF">RB653_005683</name>
</gene>
<dbReference type="Proteomes" id="UP001344447">
    <property type="component" value="Unassembled WGS sequence"/>
</dbReference>